<comment type="caution">
    <text evidence="1">The sequence shown here is derived from an EMBL/GenBank/DDBJ whole genome shotgun (WGS) entry which is preliminary data.</text>
</comment>
<gene>
    <name evidence="1" type="ORF">ElyMa_002849600</name>
</gene>
<evidence type="ECO:0000313" key="1">
    <source>
        <dbReference type="EMBL" id="GFS01899.1"/>
    </source>
</evidence>
<organism evidence="1 2">
    <name type="scientific">Elysia marginata</name>
    <dbReference type="NCBI Taxonomy" id="1093978"/>
    <lineage>
        <taxon>Eukaryota</taxon>
        <taxon>Metazoa</taxon>
        <taxon>Spiralia</taxon>
        <taxon>Lophotrochozoa</taxon>
        <taxon>Mollusca</taxon>
        <taxon>Gastropoda</taxon>
        <taxon>Heterobranchia</taxon>
        <taxon>Euthyneura</taxon>
        <taxon>Panpulmonata</taxon>
        <taxon>Sacoglossa</taxon>
        <taxon>Placobranchoidea</taxon>
        <taxon>Plakobranchidae</taxon>
        <taxon>Elysia</taxon>
    </lineage>
</organism>
<reference evidence="1 2" key="1">
    <citation type="journal article" date="2021" name="Elife">
        <title>Chloroplast acquisition without the gene transfer in kleptoplastic sea slugs, Plakobranchus ocellatus.</title>
        <authorList>
            <person name="Maeda T."/>
            <person name="Takahashi S."/>
            <person name="Yoshida T."/>
            <person name="Shimamura S."/>
            <person name="Takaki Y."/>
            <person name="Nagai Y."/>
            <person name="Toyoda A."/>
            <person name="Suzuki Y."/>
            <person name="Arimoto A."/>
            <person name="Ishii H."/>
            <person name="Satoh N."/>
            <person name="Nishiyama T."/>
            <person name="Hasebe M."/>
            <person name="Maruyama T."/>
            <person name="Minagawa J."/>
            <person name="Obokata J."/>
            <person name="Shigenobu S."/>
        </authorList>
    </citation>
    <scope>NUCLEOTIDE SEQUENCE [LARGE SCALE GENOMIC DNA]</scope>
</reference>
<protein>
    <submittedName>
        <fullName evidence="1">Multiple epidermal growth factor-like domains 6</fullName>
    </submittedName>
</protein>
<dbReference type="Proteomes" id="UP000762676">
    <property type="component" value="Unassembled WGS sequence"/>
</dbReference>
<accession>A0AAV4HYB4</accession>
<name>A0AAV4HYB4_9GAST</name>
<dbReference type="AlphaFoldDB" id="A0AAV4HYB4"/>
<dbReference type="EMBL" id="BMAT01005896">
    <property type="protein sequence ID" value="GFS01899.1"/>
    <property type="molecule type" value="Genomic_DNA"/>
</dbReference>
<dbReference type="Gene3D" id="2.170.300.10">
    <property type="entry name" value="Tie2 ligand-binding domain superfamily"/>
    <property type="match status" value="1"/>
</dbReference>
<feature type="non-terminal residue" evidence="1">
    <location>
        <position position="98"/>
    </location>
</feature>
<evidence type="ECO:0000313" key="2">
    <source>
        <dbReference type="Proteomes" id="UP000762676"/>
    </source>
</evidence>
<keyword evidence="2" id="KW-1185">Reference proteome</keyword>
<proteinExistence type="predicted"/>
<sequence>MSRTCDHVTGACLNLCQDERFGEKCQYACPHGNSATAVCIQCPAGKTGKQCDKDCGFGQYGVGCNKRCSAYCKKDSCHAVNGSCKSGCIHHRVMPLCR</sequence>